<protein>
    <submittedName>
        <fullName evidence="1">Uncharacterized protein</fullName>
    </submittedName>
</protein>
<proteinExistence type="predicted"/>
<keyword evidence="2" id="KW-1185">Reference proteome</keyword>
<accession>A0A2I0JXJ2</accession>
<reference evidence="1 2" key="1">
    <citation type="submission" date="2017-11" db="EMBL/GenBank/DDBJ databases">
        <title>De-novo sequencing of pomegranate (Punica granatum L.) genome.</title>
        <authorList>
            <person name="Akparov Z."/>
            <person name="Amiraslanov A."/>
            <person name="Hajiyeva S."/>
            <person name="Abbasov M."/>
            <person name="Kaur K."/>
            <person name="Hamwieh A."/>
            <person name="Solovyev V."/>
            <person name="Salamov A."/>
            <person name="Braich B."/>
            <person name="Kosarev P."/>
            <person name="Mahmoud A."/>
            <person name="Hajiyev E."/>
            <person name="Babayeva S."/>
            <person name="Izzatullayeva V."/>
            <person name="Mammadov A."/>
            <person name="Mammadov A."/>
            <person name="Sharifova S."/>
            <person name="Ojaghi J."/>
            <person name="Eynullazada K."/>
            <person name="Bayramov B."/>
            <person name="Abdulazimova A."/>
            <person name="Shahmuradov I."/>
        </authorList>
    </citation>
    <scope>NUCLEOTIDE SEQUENCE [LARGE SCALE GENOMIC DNA]</scope>
    <source>
        <strain evidence="2">cv. AG2017</strain>
        <tissue evidence="1">Leaf</tissue>
    </source>
</reference>
<name>A0A2I0JXJ2_PUNGR</name>
<evidence type="ECO:0000313" key="2">
    <source>
        <dbReference type="Proteomes" id="UP000233551"/>
    </source>
</evidence>
<comment type="caution">
    <text evidence="1">The sequence shown here is derived from an EMBL/GenBank/DDBJ whole genome shotgun (WGS) entry which is preliminary data.</text>
</comment>
<gene>
    <name evidence="1" type="ORF">CRG98_018635</name>
</gene>
<dbReference type="EMBL" id="PGOL01001090">
    <property type="protein sequence ID" value="PKI61005.1"/>
    <property type="molecule type" value="Genomic_DNA"/>
</dbReference>
<dbReference type="AlphaFoldDB" id="A0A2I0JXJ2"/>
<evidence type="ECO:0000313" key="1">
    <source>
        <dbReference type="EMBL" id="PKI61005.1"/>
    </source>
</evidence>
<organism evidence="1 2">
    <name type="scientific">Punica granatum</name>
    <name type="common">Pomegranate</name>
    <dbReference type="NCBI Taxonomy" id="22663"/>
    <lineage>
        <taxon>Eukaryota</taxon>
        <taxon>Viridiplantae</taxon>
        <taxon>Streptophyta</taxon>
        <taxon>Embryophyta</taxon>
        <taxon>Tracheophyta</taxon>
        <taxon>Spermatophyta</taxon>
        <taxon>Magnoliopsida</taxon>
        <taxon>eudicotyledons</taxon>
        <taxon>Gunneridae</taxon>
        <taxon>Pentapetalae</taxon>
        <taxon>rosids</taxon>
        <taxon>malvids</taxon>
        <taxon>Myrtales</taxon>
        <taxon>Lythraceae</taxon>
        <taxon>Punica</taxon>
    </lineage>
</organism>
<dbReference type="Proteomes" id="UP000233551">
    <property type="component" value="Unassembled WGS sequence"/>
</dbReference>
<sequence>MELILMLTKITAPIAFLEVFQAMGAETAMEDKHFLGEMDGYDCVAGDEERSPPSTFHSDGGPNFLSFCVRLGLRYLLAEAGRGRNIGPNLVKGYSREAHGPA</sequence>